<protein>
    <submittedName>
        <fullName evidence="1">SFRICE_014062</fullName>
    </submittedName>
</protein>
<organism evidence="1">
    <name type="scientific">Spodoptera frugiperda</name>
    <name type="common">Fall armyworm</name>
    <dbReference type="NCBI Taxonomy" id="7108"/>
    <lineage>
        <taxon>Eukaryota</taxon>
        <taxon>Metazoa</taxon>
        <taxon>Ecdysozoa</taxon>
        <taxon>Arthropoda</taxon>
        <taxon>Hexapoda</taxon>
        <taxon>Insecta</taxon>
        <taxon>Pterygota</taxon>
        <taxon>Neoptera</taxon>
        <taxon>Endopterygota</taxon>
        <taxon>Lepidoptera</taxon>
        <taxon>Glossata</taxon>
        <taxon>Ditrysia</taxon>
        <taxon>Noctuoidea</taxon>
        <taxon>Noctuidae</taxon>
        <taxon>Amphipyrinae</taxon>
        <taxon>Spodoptera</taxon>
    </lineage>
</organism>
<sequence>MSASNWRRRRYGHVRLAANRRPSVGDLFLLQLSPVVFSFEVGLEVNCAITRKHKIPFAFDFSRDRITKKNVALMT</sequence>
<reference evidence="1" key="1">
    <citation type="submission" date="2016-07" db="EMBL/GenBank/DDBJ databases">
        <authorList>
            <person name="Bretaudeau A."/>
        </authorList>
    </citation>
    <scope>NUCLEOTIDE SEQUENCE</scope>
    <source>
        <strain evidence="1">Rice</strain>
        <tissue evidence="1">Whole body</tissue>
    </source>
</reference>
<name>A0A2H1V730_SPOFR</name>
<proteinExistence type="predicted"/>
<dbReference type="EMBL" id="ODYU01000998">
    <property type="protein sequence ID" value="SOQ36596.1"/>
    <property type="molecule type" value="Genomic_DNA"/>
</dbReference>
<accession>A0A2H1V730</accession>
<gene>
    <name evidence="1" type="ORF">SFRICE_014062</name>
</gene>
<evidence type="ECO:0000313" key="1">
    <source>
        <dbReference type="EMBL" id="SOQ36596.1"/>
    </source>
</evidence>
<dbReference type="AlphaFoldDB" id="A0A2H1V730"/>